<sequence length="255" mass="26484">MSLHPTQLVPPQPGQQAHTGAWFPLGGQGGNNLAAHITNGNIPDPLPDPPPRPTGQDSQCREQEDVVMGGSAEGDRRTTETNGGAAAANRQLPLRPHPTQFLGFDVNGRCPMSEVESVDGEESEREAPPTARSKAPPSNRATGGLAPENPGSSVRGPQEKRKRPTRRHAEDRWENPILSATAPSNEGKARGRPKARPDGRSAVGGGWGGGSGLSSSSSSNSSSSNPAAAVAATAANYGQVPLLGRPQGRPLSQIF</sequence>
<reference evidence="2" key="1">
    <citation type="submission" date="2014-11" db="EMBL/GenBank/DDBJ databases">
        <authorList>
            <person name="Otto D Thomas"/>
            <person name="Naeem Raeece"/>
        </authorList>
    </citation>
    <scope>NUCLEOTIDE SEQUENCE</scope>
</reference>
<proteinExistence type="predicted"/>
<feature type="compositionally biased region" description="Pro residues" evidence="1">
    <location>
        <begin position="44"/>
        <end position="53"/>
    </location>
</feature>
<feature type="compositionally biased region" description="Low complexity" evidence="1">
    <location>
        <begin position="213"/>
        <end position="230"/>
    </location>
</feature>
<evidence type="ECO:0000256" key="1">
    <source>
        <dbReference type="SAM" id="MobiDB-lite"/>
    </source>
</evidence>
<accession>A0A0G4HUG5</accession>
<feature type="region of interest" description="Disordered" evidence="1">
    <location>
        <begin position="1"/>
        <end position="230"/>
    </location>
</feature>
<dbReference type="EMBL" id="CDMZ01003903">
    <property type="protein sequence ID" value="CEM47988.1"/>
    <property type="molecule type" value="Genomic_DNA"/>
</dbReference>
<feature type="compositionally biased region" description="Gly residues" evidence="1">
    <location>
        <begin position="202"/>
        <end position="212"/>
    </location>
</feature>
<organism evidence="2">
    <name type="scientific">Chromera velia CCMP2878</name>
    <dbReference type="NCBI Taxonomy" id="1169474"/>
    <lineage>
        <taxon>Eukaryota</taxon>
        <taxon>Sar</taxon>
        <taxon>Alveolata</taxon>
        <taxon>Colpodellida</taxon>
        <taxon>Chromeraceae</taxon>
        <taxon>Chromera</taxon>
    </lineage>
</organism>
<evidence type="ECO:0000313" key="2">
    <source>
        <dbReference type="EMBL" id="CEM47988.1"/>
    </source>
</evidence>
<dbReference type="VEuPathDB" id="CryptoDB:Cvel_31788"/>
<dbReference type="PhylomeDB" id="A0A0G4HUG5"/>
<gene>
    <name evidence="2" type="ORF">Cvel_31788</name>
</gene>
<dbReference type="AlphaFoldDB" id="A0A0G4HUG5"/>
<name>A0A0G4HUG5_9ALVE</name>
<protein>
    <submittedName>
        <fullName evidence="2">Uncharacterized protein</fullName>
    </submittedName>
</protein>